<reference evidence="1" key="1">
    <citation type="journal article" date="2021" name="Antonie Van Leeuwenhoek">
        <title>Draft genome and description of Waterburya agarophytonicola gen. nov. sp. nov. (Pleurocapsales, Cyanobacteria): a seaweed symbiont.</title>
        <authorList>
            <person name="Bonthond G."/>
            <person name="Shalygin S."/>
            <person name="Bayer T."/>
            <person name="Weinberger F."/>
        </authorList>
    </citation>
    <scope>NUCLEOTIDE SEQUENCE</scope>
    <source>
        <strain evidence="1">KI4</strain>
    </source>
</reference>
<sequence>MEEKIKELAKKHNIPASLLKKVIQMEKERVILQQRRLVPEIRKVIQQYAALYK</sequence>
<dbReference type="RefSeq" id="WP_229642525.1">
    <property type="nucleotide sequence ID" value="NZ_JADWDC010000083.1"/>
</dbReference>
<dbReference type="Proteomes" id="UP000729733">
    <property type="component" value="Unassembled WGS sequence"/>
</dbReference>
<accession>A0A964FHV8</accession>
<protein>
    <submittedName>
        <fullName evidence="1">Uncharacterized protein</fullName>
    </submittedName>
</protein>
<evidence type="ECO:0000313" key="2">
    <source>
        <dbReference type="Proteomes" id="UP000729733"/>
    </source>
</evidence>
<dbReference type="EMBL" id="JADWDC010000083">
    <property type="protein sequence ID" value="MCC0179426.1"/>
    <property type="molecule type" value="Genomic_DNA"/>
</dbReference>
<keyword evidence="2" id="KW-1185">Reference proteome</keyword>
<comment type="caution">
    <text evidence="1">The sequence shown here is derived from an EMBL/GenBank/DDBJ whole genome shotgun (WGS) entry which is preliminary data.</text>
</comment>
<proteinExistence type="predicted"/>
<dbReference type="AlphaFoldDB" id="A0A964FHV8"/>
<organism evidence="1 2">
    <name type="scientific">Waterburya agarophytonicola KI4</name>
    <dbReference type="NCBI Taxonomy" id="2874699"/>
    <lineage>
        <taxon>Bacteria</taxon>
        <taxon>Bacillati</taxon>
        <taxon>Cyanobacteriota</taxon>
        <taxon>Cyanophyceae</taxon>
        <taxon>Pleurocapsales</taxon>
        <taxon>Hyellaceae</taxon>
        <taxon>Waterburya</taxon>
        <taxon>Waterburya agarophytonicola</taxon>
    </lineage>
</organism>
<name>A0A964FHV8_9CYAN</name>
<evidence type="ECO:0000313" key="1">
    <source>
        <dbReference type="EMBL" id="MCC0179426.1"/>
    </source>
</evidence>
<gene>
    <name evidence="1" type="ORF">I4641_20910</name>
</gene>